<name>A0A7R9CCL0_TIMCR</name>
<protein>
    <submittedName>
        <fullName evidence="1">Uncharacterized protein</fullName>
    </submittedName>
</protein>
<organism evidence="1">
    <name type="scientific">Timema cristinae</name>
    <name type="common">Walking stick</name>
    <dbReference type="NCBI Taxonomy" id="61476"/>
    <lineage>
        <taxon>Eukaryota</taxon>
        <taxon>Metazoa</taxon>
        <taxon>Ecdysozoa</taxon>
        <taxon>Arthropoda</taxon>
        <taxon>Hexapoda</taxon>
        <taxon>Insecta</taxon>
        <taxon>Pterygota</taxon>
        <taxon>Neoptera</taxon>
        <taxon>Polyneoptera</taxon>
        <taxon>Phasmatodea</taxon>
        <taxon>Timematodea</taxon>
        <taxon>Timematoidea</taxon>
        <taxon>Timematidae</taxon>
        <taxon>Timema</taxon>
    </lineage>
</organism>
<reference evidence="1" key="1">
    <citation type="submission" date="2020-11" db="EMBL/GenBank/DDBJ databases">
        <authorList>
            <person name="Tran Van P."/>
        </authorList>
    </citation>
    <scope>NUCLEOTIDE SEQUENCE</scope>
</reference>
<accession>A0A7R9CCL0</accession>
<evidence type="ECO:0000313" key="1">
    <source>
        <dbReference type="EMBL" id="CAD7392826.1"/>
    </source>
</evidence>
<proteinExistence type="predicted"/>
<sequence>MASVLCWQEGEGVDLLCWQEGEGVESPVGRAEQQQVEDCEEGNTWLLNSIIGSNRSLSISKVNLTHPIRTTPWSVAKTIPVPSTSTMGVTLRSADRSSRYHMTRQ</sequence>
<dbReference type="EMBL" id="OC316595">
    <property type="protein sequence ID" value="CAD7392826.1"/>
    <property type="molecule type" value="Genomic_DNA"/>
</dbReference>
<gene>
    <name evidence="1" type="ORF">TCEB3V08_LOCUS830</name>
</gene>
<dbReference type="AlphaFoldDB" id="A0A7R9CCL0"/>